<gene>
    <name evidence="2" type="ORF">RAK27_12670</name>
</gene>
<evidence type="ECO:0000313" key="3">
    <source>
        <dbReference type="Proteomes" id="UP001290462"/>
    </source>
</evidence>
<dbReference type="CDD" id="cd09911">
    <property type="entry name" value="Lin0431_like"/>
    <property type="match status" value="1"/>
</dbReference>
<dbReference type="Proteomes" id="UP001290462">
    <property type="component" value="Unassembled WGS sequence"/>
</dbReference>
<evidence type="ECO:0000256" key="1">
    <source>
        <dbReference type="SAM" id="Phobius"/>
    </source>
</evidence>
<dbReference type="EMBL" id="JAVBVO010000003">
    <property type="protein sequence ID" value="MDZ5759509.1"/>
    <property type="molecule type" value="Genomic_DNA"/>
</dbReference>
<reference evidence="2" key="1">
    <citation type="submission" date="2023-08" db="EMBL/GenBank/DDBJ databases">
        <title>Genomic characterization of piscicolin 126 produced by Carnobacterium maltaromaticum CM22 strain isolated from salmon (Salmo salar).</title>
        <authorList>
            <person name="Gonzalez-Gragera E."/>
            <person name="Garcia-Lopez J.D."/>
            <person name="Teso-Perez C."/>
            <person name="Gimenez-Hernandez I."/>
            <person name="Peralta-Sanchez J.M."/>
            <person name="Valdivia E."/>
            <person name="Montalban-Lopez M."/>
            <person name="Martin-Platero A.M."/>
            <person name="Banos A."/>
            <person name="Martinez-Bueno M."/>
        </authorList>
    </citation>
    <scope>NUCLEOTIDE SEQUENCE</scope>
    <source>
        <strain evidence="2">CM22</strain>
    </source>
</reference>
<accession>A0AAW9K5M6</accession>
<name>A0AAW9K5M6_CARML</name>
<keyword evidence="1" id="KW-1133">Transmembrane helix</keyword>
<comment type="caution">
    <text evidence="2">The sequence shown here is derived from an EMBL/GenBank/DDBJ whole genome shotgun (WGS) entry which is preliminary data.</text>
</comment>
<feature type="transmembrane region" description="Helical" evidence="1">
    <location>
        <begin position="20"/>
        <end position="39"/>
    </location>
</feature>
<dbReference type="AlphaFoldDB" id="A0AAW9K5M6"/>
<proteinExistence type="predicted"/>
<protein>
    <submittedName>
        <fullName evidence="2">NusG domain II-containing protein</fullName>
    </submittedName>
</protein>
<keyword evidence="1" id="KW-0472">Membrane</keyword>
<dbReference type="RefSeq" id="WP_010052002.1">
    <property type="nucleotide sequence ID" value="NZ_BJOJ01000078.1"/>
</dbReference>
<evidence type="ECO:0000313" key="2">
    <source>
        <dbReference type="EMBL" id="MDZ5759509.1"/>
    </source>
</evidence>
<sequence>MKTKFKALIPYFKMIRRWDIIIILVLTIGSFLPLGLFYLNQATAETDSPSGERQLIAHISADGKEVKQIVLTGHTGTDTYRYEDEDGDFNLLEIKDETIRMIDADCNDLVCVRSFGAISKPGETILCLPHKLIVEVRSTDGINDGGMVSFGGLDTLLANK</sequence>
<keyword evidence="1" id="KW-0812">Transmembrane</keyword>
<dbReference type="Gene3D" id="2.60.320.10">
    <property type="entry name" value="N-utilization substance G protein NusG, insert domain"/>
    <property type="match status" value="1"/>
</dbReference>
<dbReference type="Pfam" id="PF07009">
    <property type="entry name" value="NusG_II"/>
    <property type="match status" value="1"/>
</dbReference>
<dbReference type="InterPro" id="IPR038690">
    <property type="entry name" value="NusG_2_sf"/>
</dbReference>
<dbReference type="GeneID" id="83604618"/>
<organism evidence="2 3">
    <name type="scientific">Carnobacterium maltaromaticum</name>
    <name type="common">Carnobacterium piscicola</name>
    <dbReference type="NCBI Taxonomy" id="2751"/>
    <lineage>
        <taxon>Bacteria</taxon>
        <taxon>Bacillati</taxon>
        <taxon>Bacillota</taxon>
        <taxon>Bacilli</taxon>
        <taxon>Lactobacillales</taxon>
        <taxon>Carnobacteriaceae</taxon>
        <taxon>Carnobacterium</taxon>
    </lineage>
</organism>